<keyword evidence="10" id="KW-1185">Reference proteome</keyword>
<keyword evidence="5" id="KW-0539">Nucleus</keyword>
<feature type="compositionally biased region" description="Polar residues" evidence="6">
    <location>
        <begin position="1159"/>
        <end position="1168"/>
    </location>
</feature>
<keyword evidence="2" id="KW-0597">Phosphoprotein</keyword>
<proteinExistence type="predicted"/>
<dbReference type="Pfam" id="PF20222">
    <property type="entry name" value="DUF6581"/>
    <property type="match status" value="1"/>
</dbReference>
<feature type="region of interest" description="Disordered" evidence="6">
    <location>
        <begin position="1260"/>
        <end position="1305"/>
    </location>
</feature>
<feature type="region of interest" description="Disordered" evidence="6">
    <location>
        <begin position="960"/>
        <end position="980"/>
    </location>
</feature>
<evidence type="ECO:0000256" key="1">
    <source>
        <dbReference type="ARBA" id="ARBA00004123"/>
    </source>
</evidence>
<feature type="compositionally biased region" description="Acidic residues" evidence="6">
    <location>
        <begin position="1610"/>
        <end position="1627"/>
    </location>
</feature>
<feature type="region of interest" description="Disordered" evidence="6">
    <location>
        <begin position="1138"/>
        <end position="1185"/>
    </location>
</feature>
<dbReference type="Pfam" id="PF04182">
    <property type="entry name" value="B-block_TFIIIC"/>
    <property type="match status" value="1"/>
</dbReference>
<feature type="compositionally biased region" description="Low complexity" evidence="6">
    <location>
        <begin position="1730"/>
        <end position="1739"/>
    </location>
</feature>
<evidence type="ECO:0000256" key="4">
    <source>
        <dbReference type="ARBA" id="ARBA00023163"/>
    </source>
</evidence>
<reference evidence="9" key="1">
    <citation type="submission" date="2022-10" db="EMBL/GenBank/DDBJ databases">
        <title>Tapping the CABI collections for fungal endophytes: first genome assemblies for Collariella, Neodidymelliopsis, Ascochyta clinopodiicola, Didymella pomorum, Didymosphaeria variabile, Neocosmospora piperis and Neocucurbitaria cava.</title>
        <authorList>
            <person name="Hill R."/>
        </authorList>
    </citation>
    <scope>NUCLEOTIDE SEQUENCE</scope>
    <source>
        <strain evidence="9">IMI 356814</strain>
    </source>
</reference>
<feature type="region of interest" description="Disordered" evidence="6">
    <location>
        <begin position="1203"/>
        <end position="1227"/>
    </location>
</feature>
<comment type="subcellular location">
    <subcellularLocation>
        <location evidence="1">Nucleus</location>
    </subcellularLocation>
</comment>
<dbReference type="InterPro" id="IPR046488">
    <property type="entry name" value="Sfc3/Tfc3_C"/>
</dbReference>
<dbReference type="GO" id="GO:0003677">
    <property type="term" value="F:DNA binding"/>
    <property type="evidence" value="ECO:0007669"/>
    <property type="project" value="UniProtKB-KW"/>
</dbReference>
<feature type="compositionally biased region" description="Low complexity" evidence="6">
    <location>
        <begin position="106"/>
        <end position="118"/>
    </location>
</feature>
<accession>A0A9W8XYN2</accession>
<name>A0A9W8XYN2_9PLEO</name>
<evidence type="ECO:0000256" key="6">
    <source>
        <dbReference type="SAM" id="MobiDB-lite"/>
    </source>
</evidence>
<feature type="domain" description="Transcription factor tau subunit sfc3/Tfc3 C-terminal" evidence="8">
    <location>
        <begin position="1832"/>
        <end position="2261"/>
    </location>
</feature>
<evidence type="ECO:0000256" key="5">
    <source>
        <dbReference type="ARBA" id="ARBA00023242"/>
    </source>
</evidence>
<feature type="compositionally biased region" description="Polar residues" evidence="6">
    <location>
        <begin position="2431"/>
        <end position="2446"/>
    </location>
</feature>
<sequence>MAATGLDKLIDYLLSEIALCGVQGAGSADFNRFIQAYYNQSQTKVDSAVTGNSDSGSPLGGLGRTFHERIWDWVSTHSDIRILHKDELKHYSLSEFEAAERGEVGATGTTGATSTTSGQPRGTSTTATIQPSKRLLDVREALRDRILKECHDPTDLVAVATQAPVSTSSRRPPRNIPIHTCVVAPVFDEPESTITAPRLYASQNRVWQALTGHSMDLKKVPSMEFALLSLITARGADGITQPDLTRLSGQDKRSVPHRTNELVRKGYIVKNPVQAGKIRTSLCVHTKFMSQDHFLTSSAVEDVYQKGTFVLSGFVQLLYSKLKDAGIVPSRDIRKMLDVPMTTWNKRATQGALIRLDQTGMIRRFRVRKKQSEDLWTTCIQVLREPREEDISNLGFRPRTSTTEETVDELLDEDAAGDTLMRDLEIDMLDNDDVGPDTNTGSQHAFEDAGRVPPQWSPDRLVANLVYDAVALGGANGLDASMLRDRTVGHFWRRPLETYITRMCDDWEKTQPHRLRHLAIIRDSRNTQEKKFIHYVYRTYKNFQKAVDVGEVHWEGVRKPAPNAAAKQVRPKENTTIAAALNSWGFPYLDPKDLHRGDGSSNLSEVRSAIIHPRKYGSRWDNALTQEIGYEKANAPIPKLSYPRARKNQKEGGHTTVAKTKRKVPDISLTLEQRTSLGLQPIGRLSKSAEQQIRAHRQLTGDPGSLPDKIEEVAPQRSGQPPLMTAEERIARGLPVKGRLGLAVENKIREERGIPKLKKKSGKGEKRKKAEKEPALLSREQRIAFGWKGHGRLPQDLIDGLREEREHGIALKDSTVLPKYMDIMRAKAGSKASSEPVEFTEDIPGSPEQPLPPAMGEDDHGELPESVDMDIEARSSVPPTRVEKRKARSADLAPRSSKKQRTDTVVSQKGKTTTVLSRLSASPNEATATASVPMPIVNEGMNETTSMEVDSIRNAIIPPSHPKAAQQLPTPPANTNASLTLPLSLPPGLVQPSASSLEPHARTIHEHYMNRAAPGLYVNPFARHKARGRPRKAYIVTFKLPRLQEFAWFKPDPSPLQDKHKSPDTAVPKASARIDTQPTEQHKSSPGALDNGALLRSDIVSQPTSLINAQELQVLPQDGANADRQSFVTARVTSPKADMVLGIPNNKSDEQEQPRAHTESASSESQPLTKIGLESDHGDVHGLPQSDLERLREPAENVSILSQADEEAHSEQQSAQQLHSATAAEEPKALTSVELSVQHPLLGRRSDAQWAAVNVSRLHSPAPYQSPYGPTPPPQTTPNVISSNVSDFSTPGSRTPLDEGSGNASLPEGVYSAISEVSAPPAPKQKPRARSTNPMGGSGLLFRRQIIREIVDLCNGVFPDGGEINRPFHKLWVERHGHKENVKEPITSTVMSTLRNMCINPKFGLKRMVFLVKNRSGPSTTEKAMITYSHYTPSSPEVKQLAYKIANFSSAKSHQYFPEEIRHLLDGEKPQYYPSQVARKDESIVLKTPELEAQIKEAQKRRRKELTKQKRMEDRARKAQNVEVETALSKKTDDAEGAASHTKRARLASLNDKNQRLRRAPLQEADADFIDDDDEEQQNEDPSAVAIEHSGGISFTWPHPGLAPVVDGTADYEQESSSETEISDDGSSDSPVGEAPNSPANGHVPPLSMHTPEAAGHNNNTVSAEPENTEPPSDITGQIERPADTLDVTRKGKKRVRIADLSTQRAQKRARHSIANTTAAPSARTERTLSTASDASSSYEAEEESNEDEEVPQTQKRRRIFAGRQRGRPGPPPTLLERLTGLTGDPNDPIYQPPIRKERVGGNAKPWDQRKKDRINETRKERKYLEVLDPVDKFNKLCCTLVIASSMSGEDGLVDWSIVENVYSSDKFFDVARTKKLWTWMKSNMAAQLDELTTKFQASFLEAYSDGKVAAIDDPETYDWAYLVRWSMRHGWYPETPLPVHREALQHFVVDESSYESLDRINWYQKKMANRVRTELQLHHTFTAPLHQPRRSDPSPDDKVLKARSWVRANTATPQALYSGYQAHDKFKALSTPVLTSVVGDYVEQKSLRMRKIKRLLPGRNYTFTKVFAKKYVRPFEPTDFMDAVQVKKAMDKAFAEQDPEDQHLNISRCEPDGSVMAILGLVSERKVKLVPQLPSVDNEFGAPLPRLSVWGFGEGNYSTRAMDRSRFFWDVHVLPTAAYEFGSPLQQVSSPLEQPEIGEFSEWQPLPDPPLPGKDDPEALLPIWSSIDGQSVTWPWWYRILNLVLQPLIFRPGATVADIYAHCATHTTEMFEIELVLQWLESINGVSKTHCGGYITKPAIWAAFGDKLIDTDDDWIGEHVKRKVKKQEQQRWREEYNQKLSTLQQGHAQQADYGDLAQEENDHVLDEATRNQILQNPKRQYGIMQRVLDSQTSQPEKGIPELGASSDPVATTEAQAENEEATGAEEARSSVLQTPEIQDTPTQDVEMTDVEEARPNVLQTPEVQDTPGQDVEMTDVEDNDVNVEGQVDDVDAEGEVDDAMY</sequence>
<dbReference type="EMBL" id="JAPEUY010000021">
    <property type="protein sequence ID" value="KAJ4362516.1"/>
    <property type="molecule type" value="Genomic_DNA"/>
</dbReference>
<feature type="region of interest" description="Disordered" evidence="6">
    <location>
        <begin position="1498"/>
        <end position="1560"/>
    </location>
</feature>
<dbReference type="PANTHER" id="PTHR15180:SF1">
    <property type="entry name" value="GENERAL TRANSCRIPTION FACTOR 3C POLYPEPTIDE 1"/>
    <property type="match status" value="1"/>
</dbReference>
<feature type="compositionally biased region" description="Low complexity" evidence="6">
    <location>
        <begin position="1775"/>
        <end position="1784"/>
    </location>
</feature>
<feature type="compositionally biased region" description="Acidic residues" evidence="6">
    <location>
        <begin position="2473"/>
        <end position="2502"/>
    </location>
</feature>
<dbReference type="GO" id="GO:0005634">
    <property type="term" value="C:nucleus"/>
    <property type="evidence" value="ECO:0007669"/>
    <property type="project" value="UniProtKB-SubCell"/>
</dbReference>
<keyword evidence="3" id="KW-0238">DNA-binding</keyword>
<comment type="caution">
    <text evidence="9">The sequence shown here is derived from an EMBL/GenBank/DDBJ whole genome shotgun (WGS) entry which is preliminary data.</text>
</comment>
<feature type="compositionally biased region" description="Low complexity" evidence="6">
    <location>
        <begin position="1211"/>
        <end position="1221"/>
    </location>
</feature>
<evidence type="ECO:0008006" key="11">
    <source>
        <dbReference type="Google" id="ProtNLM"/>
    </source>
</evidence>
<feature type="compositionally biased region" description="Basic and acidic residues" evidence="6">
    <location>
        <begin position="1506"/>
        <end position="1517"/>
    </location>
</feature>
<feature type="compositionally biased region" description="Acidic residues" evidence="6">
    <location>
        <begin position="1740"/>
        <end position="1751"/>
    </location>
</feature>
<feature type="compositionally biased region" description="Basic and acidic residues" evidence="6">
    <location>
        <begin position="1681"/>
        <end position="1690"/>
    </location>
</feature>
<organism evidence="9 10">
    <name type="scientific">Neocucurbitaria cava</name>
    <dbReference type="NCBI Taxonomy" id="798079"/>
    <lineage>
        <taxon>Eukaryota</taxon>
        <taxon>Fungi</taxon>
        <taxon>Dikarya</taxon>
        <taxon>Ascomycota</taxon>
        <taxon>Pezizomycotina</taxon>
        <taxon>Dothideomycetes</taxon>
        <taxon>Pleosporomycetidae</taxon>
        <taxon>Pleosporales</taxon>
        <taxon>Pleosporineae</taxon>
        <taxon>Cucurbitariaceae</taxon>
        <taxon>Neocucurbitaria</taxon>
    </lineage>
</organism>
<feature type="compositionally biased region" description="Basic residues" evidence="6">
    <location>
        <begin position="1755"/>
        <end position="1767"/>
    </location>
</feature>
<evidence type="ECO:0000256" key="2">
    <source>
        <dbReference type="ARBA" id="ARBA00022553"/>
    </source>
</evidence>
<dbReference type="GO" id="GO:0042791">
    <property type="term" value="P:5S class rRNA transcription by RNA polymerase III"/>
    <property type="evidence" value="ECO:0007669"/>
    <property type="project" value="TreeGrafter"/>
</dbReference>
<feature type="domain" description="B-block binding subunit of TFIIIC" evidence="7">
    <location>
        <begin position="222"/>
        <end position="290"/>
    </location>
</feature>
<feature type="compositionally biased region" description="Basic and acidic residues" evidence="6">
    <location>
        <begin position="1147"/>
        <end position="1158"/>
    </location>
</feature>
<feature type="compositionally biased region" description="Polar residues" evidence="6">
    <location>
        <begin position="1279"/>
        <end position="1293"/>
    </location>
</feature>
<evidence type="ECO:0000313" key="10">
    <source>
        <dbReference type="Proteomes" id="UP001140560"/>
    </source>
</evidence>
<dbReference type="InterPro" id="IPR007309">
    <property type="entry name" value="TFIIIC_Bblock-bd"/>
</dbReference>
<feature type="region of interest" description="Disordered" evidence="6">
    <location>
        <begin position="1591"/>
        <end position="1810"/>
    </location>
</feature>
<feature type="compositionally biased region" description="Polar residues" evidence="6">
    <location>
        <begin position="2458"/>
        <end position="2468"/>
    </location>
</feature>
<dbReference type="GO" id="GO:0000127">
    <property type="term" value="C:transcription factor TFIIIC complex"/>
    <property type="evidence" value="ECO:0007669"/>
    <property type="project" value="InterPro"/>
</dbReference>
<dbReference type="OrthoDB" id="5403573at2759"/>
<dbReference type="InterPro" id="IPR044210">
    <property type="entry name" value="Tfc3-like"/>
</dbReference>
<dbReference type="GO" id="GO:0006384">
    <property type="term" value="P:transcription initiation at RNA polymerase III promoter"/>
    <property type="evidence" value="ECO:0007669"/>
    <property type="project" value="InterPro"/>
</dbReference>
<dbReference type="Proteomes" id="UP001140560">
    <property type="component" value="Unassembled WGS sequence"/>
</dbReference>
<evidence type="ECO:0000256" key="3">
    <source>
        <dbReference type="ARBA" id="ARBA00023125"/>
    </source>
</evidence>
<feature type="region of interest" description="Disordered" evidence="6">
    <location>
        <begin position="1051"/>
        <end position="1091"/>
    </location>
</feature>
<feature type="compositionally biased region" description="Polar residues" evidence="6">
    <location>
        <begin position="903"/>
        <end position="928"/>
    </location>
</feature>
<gene>
    <name evidence="9" type="ORF">N0V83_010610</name>
</gene>
<keyword evidence="4" id="KW-0804">Transcription</keyword>
<feature type="region of interest" description="Disordered" evidence="6">
    <location>
        <begin position="753"/>
        <end position="775"/>
    </location>
</feature>
<evidence type="ECO:0000259" key="7">
    <source>
        <dbReference type="Pfam" id="PF04182"/>
    </source>
</evidence>
<evidence type="ECO:0000259" key="8">
    <source>
        <dbReference type="Pfam" id="PF20222"/>
    </source>
</evidence>
<feature type="region of interest" description="Disordered" evidence="6">
    <location>
        <begin position="2391"/>
        <end position="2502"/>
    </location>
</feature>
<feature type="compositionally biased region" description="Basic and acidic residues" evidence="6">
    <location>
        <begin position="762"/>
        <end position="775"/>
    </location>
</feature>
<feature type="compositionally biased region" description="Polar residues" evidence="6">
    <location>
        <begin position="119"/>
        <end position="128"/>
    </location>
</feature>
<dbReference type="PANTHER" id="PTHR15180">
    <property type="entry name" value="GENERAL TRANSCRIPTION FACTOR 3C POLYPEPTIDE 1"/>
    <property type="match status" value="1"/>
</dbReference>
<feature type="region of interest" description="Disordered" evidence="6">
    <location>
        <begin position="1317"/>
        <end position="1337"/>
    </location>
</feature>
<feature type="region of interest" description="Disordered" evidence="6">
    <location>
        <begin position="102"/>
        <end position="128"/>
    </location>
</feature>
<feature type="region of interest" description="Disordered" evidence="6">
    <location>
        <begin position="828"/>
        <end position="928"/>
    </location>
</feature>
<evidence type="ECO:0000313" key="9">
    <source>
        <dbReference type="EMBL" id="KAJ4362516.1"/>
    </source>
</evidence>
<protein>
    <recommendedName>
        <fullName evidence="11">B-block binding subunit of TFIIIC domain-containing protein</fullName>
    </recommendedName>
</protein>